<evidence type="ECO:0000256" key="1">
    <source>
        <dbReference type="SAM" id="Phobius"/>
    </source>
</evidence>
<dbReference type="Proteomes" id="UP001239462">
    <property type="component" value="Unassembled WGS sequence"/>
</dbReference>
<dbReference type="EMBL" id="JASZZN010000006">
    <property type="protein sequence ID" value="MDM4015818.1"/>
    <property type="molecule type" value="Genomic_DNA"/>
</dbReference>
<keyword evidence="1" id="KW-0812">Transmembrane</keyword>
<organism evidence="2 3">
    <name type="scientific">Roseiconus lacunae</name>
    <dbReference type="NCBI Taxonomy" id="2605694"/>
    <lineage>
        <taxon>Bacteria</taxon>
        <taxon>Pseudomonadati</taxon>
        <taxon>Planctomycetota</taxon>
        <taxon>Planctomycetia</taxon>
        <taxon>Pirellulales</taxon>
        <taxon>Pirellulaceae</taxon>
        <taxon>Roseiconus</taxon>
    </lineage>
</organism>
<name>A0ABT7PHL0_9BACT</name>
<comment type="caution">
    <text evidence="2">The sequence shown here is derived from an EMBL/GenBank/DDBJ whole genome shotgun (WGS) entry which is preliminary data.</text>
</comment>
<dbReference type="RefSeq" id="WP_289163342.1">
    <property type="nucleotide sequence ID" value="NZ_JASZZN010000006.1"/>
</dbReference>
<accession>A0ABT7PHL0</accession>
<keyword evidence="1" id="KW-1133">Transmembrane helix</keyword>
<gene>
    <name evidence="2" type="ORF">QTN89_10285</name>
</gene>
<evidence type="ECO:0000313" key="3">
    <source>
        <dbReference type="Proteomes" id="UP001239462"/>
    </source>
</evidence>
<proteinExistence type="predicted"/>
<reference evidence="2 3" key="1">
    <citation type="submission" date="2023-06" db="EMBL/GenBank/DDBJ databases">
        <title>Roseiconus lacunae JC819 isolated from Gulf of Mannar region, Tamil Nadu.</title>
        <authorList>
            <person name="Pk S."/>
            <person name="Ch S."/>
            <person name="Ch V.R."/>
        </authorList>
    </citation>
    <scope>NUCLEOTIDE SEQUENCE [LARGE SCALE GENOMIC DNA]</scope>
    <source>
        <strain evidence="2 3">JC819</strain>
    </source>
</reference>
<keyword evidence="3" id="KW-1185">Reference proteome</keyword>
<keyword evidence="1" id="KW-0472">Membrane</keyword>
<feature type="transmembrane region" description="Helical" evidence="1">
    <location>
        <begin position="40"/>
        <end position="68"/>
    </location>
</feature>
<evidence type="ECO:0000313" key="2">
    <source>
        <dbReference type="EMBL" id="MDM4015818.1"/>
    </source>
</evidence>
<sequence length="188" mass="20484">MPEPLELLSGDPLGGDAFTSDHAAKKPSTDRFPLASNNRRLAGCLIGIVIAVMLAMGGCCLTGIVIAYQYGQRQHDRHDHVRPAPIDDEDQTTPRDLAGHWIVVVWEGTSPTPDQLVAVDYAKDQVAPKQLAGFRSYDEEQTDADPFIQHALGRGVATPAVFLTHNKRIVDCAPFGGLDDMRRILGDE</sequence>
<protein>
    <submittedName>
        <fullName evidence="2">Uncharacterized protein</fullName>
    </submittedName>
</protein>